<name>A0A1E7LAM4_9ACTN</name>
<accession>A0A1E7LAM4</accession>
<evidence type="ECO:0000313" key="2">
    <source>
        <dbReference type="Proteomes" id="UP000176005"/>
    </source>
</evidence>
<dbReference type="RefSeq" id="WP_070015319.1">
    <property type="nucleotide sequence ID" value="NZ_LJGW01000092.1"/>
</dbReference>
<dbReference type="Proteomes" id="UP000176005">
    <property type="component" value="Unassembled WGS sequence"/>
</dbReference>
<proteinExistence type="predicted"/>
<dbReference type="AlphaFoldDB" id="A0A1E7LAM4"/>
<sequence>MSVEAVTGCTDPDPRVRLQQLAWRAELLVDVEEKAGQVACRAERRTYGGPAAEVVQAREAAEQLLELAARHAGDDLGDPAAVAGLEESLATAATLVRRLEALGTPGEDAGGPQLP</sequence>
<evidence type="ECO:0000313" key="1">
    <source>
        <dbReference type="EMBL" id="OEV13198.1"/>
    </source>
</evidence>
<organism evidence="1 2">
    <name type="scientific">Streptomyces nanshensis</name>
    <dbReference type="NCBI Taxonomy" id="518642"/>
    <lineage>
        <taxon>Bacteria</taxon>
        <taxon>Bacillati</taxon>
        <taxon>Actinomycetota</taxon>
        <taxon>Actinomycetes</taxon>
        <taxon>Kitasatosporales</taxon>
        <taxon>Streptomycetaceae</taxon>
        <taxon>Streptomyces</taxon>
    </lineage>
</organism>
<reference evidence="1 2" key="1">
    <citation type="journal article" date="2016" name="Front. Microbiol.">
        <title>Comparative Genomics Analysis of Streptomyces Species Reveals Their Adaptation to the Marine Environment and Their Diversity at the Genomic Level.</title>
        <authorList>
            <person name="Tian X."/>
            <person name="Zhang Z."/>
            <person name="Yang T."/>
            <person name="Chen M."/>
            <person name="Li J."/>
            <person name="Chen F."/>
            <person name="Yang J."/>
            <person name="Li W."/>
            <person name="Zhang B."/>
            <person name="Zhang Z."/>
            <person name="Wu J."/>
            <person name="Zhang C."/>
            <person name="Long L."/>
            <person name="Xiao J."/>
        </authorList>
    </citation>
    <scope>NUCLEOTIDE SEQUENCE [LARGE SCALE GENOMIC DNA]</scope>
    <source>
        <strain evidence="1 2">SCSIO 10429</strain>
    </source>
</reference>
<keyword evidence="2" id="KW-1185">Reference proteome</keyword>
<dbReference type="EMBL" id="LJGW01000092">
    <property type="protein sequence ID" value="OEV13198.1"/>
    <property type="molecule type" value="Genomic_DNA"/>
</dbReference>
<comment type="caution">
    <text evidence="1">The sequence shown here is derived from an EMBL/GenBank/DDBJ whole genome shotgun (WGS) entry which is preliminary data.</text>
</comment>
<protein>
    <submittedName>
        <fullName evidence="1">Uncharacterized protein</fullName>
    </submittedName>
</protein>
<gene>
    <name evidence="1" type="ORF">AN218_04590</name>
</gene>